<proteinExistence type="predicted"/>
<name>A0A0F9FPR4_9ZZZZ</name>
<reference evidence="1" key="1">
    <citation type="journal article" date="2015" name="Nature">
        <title>Complex archaea that bridge the gap between prokaryotes and eukaryotes.</title>
        <authorList>
            <person name="Spang A."/>
            <person name="Saw J.H."/>
            <person name="Jorgensen S.L."/>
            <person name="Zaremba-Niedzwiedzka K."/>
            <person name="Martijn J."/>
            <person name="Lind A.E."/>
            <person name="van Eijk R."/>
            <person name="Schleper C."/>
            <person name="Guy L."/>
            <person name="Ettema T.J."/>
        </authorList>
    </citation>
    <scope>NUCLEOTIDE SEQUENCE</scope>
</reference>
<accession>A0A0F9FPR4</accession>
<protein>
    <submittedName>
        <fullName evidence="1">Uncharacterized protein</fullName>
    </submittedName>
</protein>
<gene>
    <name evidence="1" type="ORF">LCGC14_1926820</name>
</gene>
<dbReference type="EMBL" id="LAZR01020625">
    <property type="protein sequence ID" value="KKL88228.1"/>
    <property type="molecule type" value="Genomic_DNA"/>
</dbReference>
<sequence>MFHYAVYQTSDDREIIVESVSLLGVLVLLSER</sequence>
<evidence type="ECO:0000313" key="1">
    <source>
        <dbReference type="EMBL" id="KKL88228.1"/>
    </source>
</evidence>
<dbReference type="AlphaFoldDB" id="A0A0F9FPR4"/>
<organism evidence="1">
    <name type="scientific">marine sediment metagenome</name>
    <dbReference type="NCBI Taxonomy" id="412755"/>
    <lineage>
        <taxon>unclassified sequences</taxon>
        <taxon>metagenomes</taxon>
        <taxon>ecological metagenomes</taxon>
    </lineage>
</organism>
<comment type="caution">
    <text evidence="1">The sequence shown here is derived from an EMBL/GenBank/DDBJ whole genome shotgun (WGS) entry which is preliminary data.</text>
</comment>
<feature type="non-terminal residue" evidence="1">
    <location>
        <position position="32"/>
    </location>
</feature>